<evidence type="ECO:0000313" key="1">
    <source>
        <dbReference type="EMBL" id="CAL1400997.1"/>
    </source>
</evidence>
<accession>A0AAV2FSK9</accession>
<evidence type="ECO:0000313" key="2">
    <source>
        <dbReference type="Proteomes" id="UP001497516"/>
    </source>
</evidence>
<protein>
    <submittedName>
        <fullName evidence="1">Uncharacterized protein</fullName>
    </submittedName>
</protein>
<proteinExistence type="predicted"/>
<reference evidence="1 2" key="1">
    <citation type="submission" date="2024-04" db="EMBL/GenBank/DDBJ databases">
        <authorList>
            <person name="Fracassetti M."/>
        </authorList>
    </citation>
    <scope>NUCLEOTIDE SEQUENCE [LARGE SCALE GENOMIC DNA]</scope>
</reference>
<dbReference type="EMBL" id="OZ034820">
    <property type="protein sequence ID" value="CAL1400997.1"/>
    <property type="molecule type" value="Genomic_DNA"/>
</dbReference>
<name>A0AAV2FSK9_9ROSI</name>
<dbReference type="AlphaFoldDB" id="A0AAV2FSK9"/>
<sequence>MTEGVAKPHKVIPGVVTFHDIREYQNILVEENLLSQLEFDKEEAMKLPEEDKLQKTVLHLRFQSEAEGQKNLQIEGEIHELKVKSQID</sequence>
<gene>
    <name evidence="1" type="ORF">LTRI10_LOCUS41083</name>
</gene>
<organism evidence="1 2">
    <name type="scientific">Linum trigynum</name>
    <dbReference type="NCBI Taxonomy" id="586398"/>
    <lineage>
        <taxon>Eukaryota</taxon>
        <taxon>Viridiplantae</taxon>
        <taxon>Streptophyta</taxon>
        <taxon>Embryophyta</taxon>
        <taxon>Tracheophyta</taxon>
        <taxon>Spermatophyta</taxon>
        <taxon>Magnoliopsida</taxon>
        <taxon>eudicotyledons</taxon>
        <taxon>Gunneridae</taxon>
        <taxon>Pentapetalae</taxon>
        <taxon>rosids</taxon>
        <taxon>fabids</taxon>
        <taxon>Malpighiales</taxon>
        <taxon>Linaceae</taxon>
        <taxon>Linum</taxon>
    </lineage>
</organism>
<keyword evidence="2" id="KW-1185">Reference proteome</keyword>
<dbReference type="Proteomes" id="UP001497516">
    <property type="component" value="Chromosome 7"/>
</dbReference>